<sequence length="671" mass="74897">MAASTITSIAYNATTSDGDDEDDRMRQNPTHLPEILLLLGRHLSQDELTNCVRVSQVWHHYLEPFLWSHVSLIRPPLSKNNKSKDTNSNNRHNYRYRDMDHSAAHEASVVKNVRYLRSLVIEHFHNSPFLFHQLIPVLQNRLFSLCVEEYNSAVRQILQQNAQCLHTFVCRNVTSRQRQHHSLPQPAHEANEFWETLSSVIFLSELTLSVACVYPSDLRTFFGICERLTVLSLENGSVASLAPLFVDPLTNLRRLLLHKVSVSPLRELDFIAKCPNLEHLAWRPLDSTPLNPFMFHLVTLAPDRLARITSLDVSQTDLFDKQLATILSSGLRLTRLIAVHSPFGAYCADQVVCSMADTLEELDVRQCHLMVQNPMVQIILMTCRRLRYFRADEISVNDMSRTIFSCSPTSVWSQPRLARRSTSNGPGGSSINGGGGGGGGGGGSGLVVPSPASVPLSSMRLLGKVMQGKWQWACLDLEELDVTFVGDVMFIGSHPQQHTLLNGLPLVYSQLAQLTELRRLVFGWKNSSDERRLSLSPGSGFGSVDSAIDQSLSKGPPPSSTASPSSSRSSSSRSSSSSSLSLSSSGSADTQKSLNFRAGLRRLWKLTQLRVFDVEKIQNPDFSVSDVRWIGKRWEGLRRIQGRLSMDLVTELAIQDMVQKELPHITHHSDS</sequence>
<feature type="compositionally biased region" description="Gly residues" evidence="1">
    <location>
        <begin position="425"/>
        <end position="445"/>
    </location>
</feature>
<evidence type="ECO:0008006" key="4">
    <source>
        <dbReference type="Google" id="ProtNLM"/>
    </source>
</evidence>
<comment type="caution">
    <text evidence="2">The sequence shown here is derived from an EMBL/GenBank/DDBJ whole genome shotgun (WGS) entry which is preliminary data.</text>
</comment>
<name>A0A9P6ULV3_9FUNG</name>
<dbReference type="SUPFAM" id="SSF52047">
    <property type="entry name" value="RNI-like"/>
    <property type="match status" value="1"/>
</dbReference>
<evidence type="ECO:0000313" key="3">
    <source>
        <dbReference type="Proteomes" id="UP000823405"/>
    </source>
</evidence>
<dbReference type="Proteomes" id="UP000823405">
    <property type="component" value="Unassembled WGS sequence"/>
</dbReference>
<dbReference type="InterPro" id="IPR032675">
    <property type="entry name" value="LRR_dom_sf"/>
</dbReference>
<dbReference type="OrthoDB" id="2442110at2759"/>
<organism evidence="2 3">
    <name type="scientific">Linnemannia gamsii</name>
    <dbReference type="NCBI Taxonomy" id="64522"/>
    <lineage>
        <taxon>Eukaryota</taxon>
        <taxon>Fungi</taxon>
        <taxon>Fungi incertae sedis</taxon>
        <taxon>Mucoromycota</taxon>
        <taxon>Mortierellomycotina</taxon>
        <taxon>Mortierellomycetes</taxon>
        <taxon>Mortierellales</taxon>
        <taxon>Mortierellaceae</taxon>
        <taxon>Linnemannia</taxon>
    </lineage>
</organism>
<dbReference type="Gene3D" id="3.80.10.10">
    <property type="entry name" value="Ribonuclease Inhibitor"/>
    <property type="match status" value="1"/>
</dbReference>
<keyword evidence="3" id="KW-1185">Reference proteome</keyword>
<proteinExistence type="predicted"/>
<reference evidence="2" key="1">
    <citation type="journal article" date="2020" name="Fungal Divers.">
        <title>Resolving the Mortierellaceae phylogeny through synthesis of multi-gene phylogenetics and phylogenomics.</title>
        <authorList>
            <person name="Vandepol N."/>
            <person name="Liber J."/>
            <person name="Desiro A."/>
            <person name="Na H."/>
            <person name="Kennedy M."/>
            <person name="Barry K."/>
            <person name="Grigoriev I.V."/>
            <person name="Miller A.N."/>
            <person name="O'Donnell K."/>
            <person name="Stajich J.E."/>
            <person name="Bonito G."/>
        </authorList>
    </citation>
    <scope>NUCLEOTIDE SEQUENCE</scope>
    <source>
        <strain evidence="2">NVP60</strain>
    </source>
</reference>
<evidence type="ECO:0000256" key="1">
    <source>
        <dbReference type="SAM" id="MobiDB-lite"/>
    </source>
</evidence>
<feature type="compositionally biased region" description="Low complexity" evidence="1">
    <location>
        <begin position="560"/>
        <end position="588"/>
    </location>
</feature>
<gene>
    <name evidence="2" type="ORF">BGZ97_011447</name>
</gene>
<dbReference type="EMBL" id="JAAAIN010000645">
    <property type="protein sequence ID" value="KAG0312102.1"/>
    <property type="molecule type" value="Genomic_DNA"/>
</dbReference>
<feature type="compositionally biased region" description="Polar residues" evidence="1">
    <location>
        <begin position="1"/>
        <end position="16"/>
    </location>
</feature>
<dbReference type="AlphaFoldDB" id="A0A9P6ULV3"/>
<protein>
    <recommendedName>
        <fullName evidence="4">F-box domain-containing protein</fullName>
    </recommendedName>
</protein>
<feature type="region of interest" description="Disordered" evidence="1">
    <location>
        <begin position="415"/>
        <end position="446"/>
    </location>
</feature>
<accession>A0A9P6ULV3</accession>
<feature type="region of interest" description="Disordered" evidence="1">
    <location>
        <begin position="546"/>
        <end position="590"/>
    </location>
</feature>
<feature type="region of interest" description="Disordered" evidence="1">
    <location>
        <begin position="1"/>
        <end position="27"/>
    </location>
</feature>
<evidence type="ECO:0000313" key="2">
    <source>
        <dbReference type="EMBL" id="KAG0312102.1"/>
    </source>
</evidence>